<sequence>MFFIMGITDGQKQLDFNQTILCGNCGGYGRYEVFMTYTVLTLFFIPVFRWNRQYFVRTTCCNALYRLDREVGKRIARGENVVLSDRDLQPLGAGQGSVKQCGFCGFTTTEDYEYCPKCGRRF</sequence>
<dbReference type="PANTHER" id="PTHR36718">
    <property type="entry name" value="OS05G0435400 PROTEIN"/>
    <property type="match status" value="1"/>
</dbReference>
<organism evidence="2 3">
    <name type="scientific">Candidatus Eubacterium avistercoris</name>
    <dbReference type="NCBI Taxonomy" id="2838567"/>
    <lineage>
        <taxon>Bacteria</taxon>
        <taxon>Bacillati</taxon>
        <taxon>Bacillota</taxon>
        <taxon>Clostridia</taxon>
        <taxon>Eubacteriales</taxon>
        <taxon>Eubacteriaceae</taxon>
        <taxon>Eubacterium</taxon>
    </lineage>
</organism>
<comment type="caution">
    <text evidence="2">The sequence shown here is derived from an EMBL/GenBank/DDBJ whole genome shotgun (WGS) entry which is preliminary data.</text>
</comment>
<dbReference type="InterPro" id="IPR053281">
    <property type="entry name" value="Double_zinc_ribbon"/>
</dbReference>
<dbReference type="AlphaFoldDB" id="A0A9D2D3D2"/>
<reference evidence="2" key="2">
    <citation type="submission" date="2021-04" db="EMBL/GenBank/DDBJ databases">
        <authorList>
            <person name="Gilroy R."/>
        </authorList>
    </citation>
    <scope>NUCLEOTIDE SEQUENCE</scope>
    <source>
        <strain evidence="2">CHK192-9172</strain>
    </source>
</reference>
<protein>
    <submittedName>
        <fullName evidence="2">Zinc ribbon domain-containing protein</fullName>
    </submittedName>
</protein>
<dbReference type="InterPro" id="IPR031493">
    <property type="entry name" value="Zinc_ribbon_15"/>
</dbReference>
<evidence type="ECO:0000259" key="1">
    <source>
        <dbReference type="Pfam" id="PF17032"/>
    </source>
</evidence>
<dbReference type="PANTHER" id="PTHR36718:SF1">
    <property type="entry name" value="DOUBLE ZINC RIBBON PROTEIN MJ0416"/>
    <property type="match status" value="1"/>
</dbReference>
<accession>A0A9D2D3D2</accession>
<feature type="domain" description="Zinc-ribbon 15" evidence="1">
    <location>
        <begin position="20"/>
        <end position="119"/>
    </location>
</feature>
<gene>
    <name evidence="2" type="ORF">IAA08_07190</name>
</gene>
<dbReference type="EMBL" id="DXCH01000200">
    <property type="protein sequence ID" value="HIZ07701.1"/>
    <property type="molecule type" value="Genomic_DNA"/>
</dbReference>
<dbReference type="Pfam" id="PF17032">
    <property type="entry name" value="Zn_ribbon_15"/>
    <property type="match status" value="1"/>
</dbReference>
<evidence type="ECO:0000313" key="3">
    <source>
        <dbReference type="Proteomes" id="UP000824024"/>
    </source>
</evidence>
<dbReference type="Proteomes" id="UP000824024">
    <property type="component" value="Unassembled WGS sequence"/>
</dbReference>
<proteinExistence type="predicted"/>
<reference evidence="2" key="1">
    <citation type="journal article" date="2021" name="PeerJ">
        <title>Extensive microbial diversity within the chicken gut microbiome revealed by metagenomics and culture.</title>
        <authorList>
            <person name="Gilroy R."/>
            <person name="Ravi A."/>
            <person name="Getino M."/>
            <person name="Pursley I."/>
            <person name="Horton D.L."/>
            <person name="Alikhan N.F."/>
            <person name="Baker D."/>
            <person name="Gharbi K."/>
            <person name="Hall N."/>
            <person name="Watson M."/>
            <person name="Adriaenssens E.M."/>
            <person name="Foster-Nyarko E."/>
            <person name="Jarju S."/>
            <person name="Secka A."/>
            <person name="Antonio M."/>
            <person name="Oren A."/>
            <person name="Chaudhuri R.R."/>
            <person name="La Ragione R."/>
            <person name="Hildebrand F."/>
            <person name="Pallen M.J."/>
        </authorList>
    </citation>
    <scope>NUCLEOTIDE SEQUENCE</scope>
    <source>
        <strain evidence="2">CHK192-9172</strain>
    </source>
</reference>
<name>A0A9D2D3D2_9FIRM</name>
<evidence type="ECO:0000313" key="2">
    <source>
        <dbReference type="EMBL" id="HIZ07701.1"/>
    </source>
</evidence>